<dbReference type="PROSITE" id="PS00957">
    <property type="entry name" value="NAD_G3PDH"/>
    <property type="match status" value="1"/>
</dbReference>
<dbReference type="GO" id="GO:0046168">
    <property type="term" value="P:glycerol-3-phosphate catabolic process"/>
    <property type="evidence" value="ECO:0007669"/>
    <property type="project" value="InterPro"/>
</dbReference>
<dbReference type="Proteomes" id="UP000002012">
    <property type="component" value="Chromosome"/>
</dbReference>
<dbReference type="SUPFAM" id="SSF51735">
    <property type="entry name" value="NAD(P)-binding Rossmann-fold domains"/>
    <property type="match status" value="1"/>
</dbReference>
<evidence type="ECO:0000256" key="12">
    <source>
        <dbReference type="ARBA" id="ARBA00080511"/>
    </source>
</evidence>
<dbReference type="PANTHER" id="PTHR11728">
    <property type="entry name" value="GLYCEROL-3-PHOSPHATE DEHYDROGENASE"/>
    <property type="match status" value="1"/>
</dbReference>
<feature type="binding site" evidence="13">
    <location>
        <position position="253"/>
    </location>
    <ligand>
        <name>sn-glycerol 3-phosphate</name>
        <dbReference type="ChEBI" id="CHEBI:57597"/>
    </ligand>
</feature>
<dbReference type="Pfam" id="PF01210">
    <property type="entry name" value="NAD_Gly3P_dh_N"/>
    <property type="match status" value="1"/>
</dbReference>
<reference evidence="20 21" key="1">
    <citation type="journal article" date="2010" name="Stand. Genomic Sci.">
        <title>Complete genome sequence of Denitrovibrio acetiphilus type strain (N2460).</title>
        <authorList>
            <person name="Kiss H."/>
            <person name="Lang E."/>
            <person name="Lapidus A."/>
            <person name="Copeland A."/>
            <person name="Nolan M."/>
            <person name="Glavina Del Rio T."/>
            <person name="Chen F."/>
            <person name="Lucas S."/>
            <person name="Tice H."/>
            <person name="Cheng J.F."/>
            <person name="Han C."/>
            <person name="Goodwin L."/>
            <person name="Pitluck S."/>
            <person name="Liolios K."/>
            <person name="Pati A."/>
            <person name="Ivanova N."/>
            <person name="Mavromatis K."/>
            <person name="Chen A."/>
            <person name="Palaniappan K."/>
            <person name="Land M."/>
            <person name="Hauser L."/>
            <person name="Chang Y.J."/>
            <person name="Jeffries C.D."/>
            <person name="Detter J.C."/>
            <person name="Brettin T."/>
            <person name="Spring S."/>
            <person name="Rohde M."/>
            <person name="Goker M."/>
            <person name="Woyke T."/>
            <person name="Bristow J."/>
            <person name="Eisen J.A."/>
            <person name="Markowitz V."/>
            <person name="Hugenholtz P."/>
            <person name="Kyrpides N.C."/>
            <person name="Klenk H.P."/>
        </authorList>
    </citation>
    <scope>NUCLEOTIDE SEQUENCE [LARGE SCALE GENOMIC DNA]</scope>
    <source>
        <strain evidence="21">DSM 12809 / NBRC 114555 / N2460</strain>
    </source>
</reference>
<evidence type="ECO:0000256" key="16">
    <source>
        <dbReference type="PIRSR" id="PIRSR000114-3"/>
    </source>
</evidence>
<evidence type="ECO:0000256" key="7">
    <source>
        <dbReference type="ARBA" id="ARBA00023209"/>
    </source>
</evidence>
<dbReference type="GO" id="GO:0005975">
    <property type="term" value="P:carbohydrate metabolic process"/>
    <property type="evidence" value="ECO:0007669"/>
    <property type="project" value="InterPro"/>
</dbReference>
<dbReference type="GO" id="GO:0008654">
    <property type="term" value="P:phospholipid biosynthetic process"/>
    <property type="evidence" value="ECO:0007669"/>
    <property type="project" value="UniProtKB-KW"/>
</dbReference>
<evidence type="ECO:0000259" key="19">
    <source>
        <dbReference type="Pfam" id="PF07479"/>
    </source>
</evidence>
<feature type="binding site" evidence="13">
    <location>
        <position position="276"/>
    </location>
    <ligand>
        <name>NADPH</name>
        <dbReference type="ChEBI" id="CHEBI:57783"/>
    </ligand>
</feature>
<feature type="binding site" evidence="13">
    <location>
        <position position="106"/>
    </location>
    <ligand>
        <name>NADPH</name>
        <dbReference type="ChEBI" id="CHEBI:57783"/>
    </ligand>
</feature>
<feature type="binding site" evidence="16">
    <location>
        <position position="252"/>
    </location>
    <ligand>
        <name>NAD(+)</name>
        <dbReference type="ChEBI" id="CHEBI:57540"/>
    </ligand>
</feature>
<keyword evidence="8 13" id="KW-1208">Phospholipid metabolism</keyword>
<dbReference type="SUPFAM" id="SSF48179">
    <property type="entry name" value="6-phosphogluconate dehydrogenase C-terminal domain-like"/>
    <property type="match status" value="1"/>
</dbReference>
<evidence type="ECO:0000256" key="3">
    <source>
        <dbReference type="ARBA" id="ARBA00022857"/>
    </source>
</evidence>
<keyword evidence="13" id="KW-0963">Cytoplasm</keyword>
<feature type="binding site" evidence="15">
    <location>
        <position position="106"/>
    </location>
    <ligand>
        <name>substrate</name>
    </ligand>
</feature>
<comment type="similarity">
    <text evidence="1 13 17">Belongs to the NAD-dependent glycerol-3-phosphate dehydrogenase family.</text>
</comment>
<evidence type="ECO:0000256" key="9">
    <source>
        <dbReference type="ARBA" id="ARBA00052716"/>
    </source>
</evidence>
<dbReference type="GO" id="GO:0046167">
    <property type="term" value="P:glycerol-3-phosphate biosynthetic process"/>
    <property type="evidence" value="ECO:0007669"/>
    <property type="project" value="UniProtKB-UniRule"/>
</dbReference>
<dbReference type="KEGG" id="dap:Dacet_0406"/>
<feature type="binding site" evidence="13">
    <location>
        <position position="137"/>
    </location>
    <ligand>
        <name>NADPH</name>
        <dbReference type="ChEBI" id="CHEBI:57783"/>
    </ligand>
</feature>
<dbReference type="GO" id="GO:0141153">
    <property type="term" value="F:glycerol-3-phosphate dehydrogenase (NADP+) activity"/>
    <property type="evidence" value="ECO:0007669"/>
    <property type="project" value="RHEA"/>
</dbReference>
<evidence type="ECO:0000313" key="20">
    <source>
        <dbReference type="EMBL" id="ADD67205.1"/>
    </source>
</evidence>
<dbReference type="GO" id="GO:0051287">
    <property type="term" value="F:NAD binding"/>
    <property type="evidence" value="ECO:0007669"/>
    <property type="project" value="InterPro"/>
</dbReference>
<sequence length="332" mass="35945">MQDKMAVIGAGNWGTALAELAASNGFNVDIYAFEDELVRDINEKGINTLFMPDTLLNEKIKAKHFDELKDVDTDRIIWVVPTQFSRKVAVQHKDVLSGKKLLIATKGIEIETGDLIVHVLKSCFDAEFSILSGPSFAKEVVAKKPTAVSIASEKEECAIWWQEKLSTDYFRAYYTDDIPGVEVGGAIKNVLAIATGISDGLGFGPNARAGLITRGLAEMARLGTALGGKPETLMGLSGMGDLVLTCTGDLSRNRTVGLKIAEGMSMEEITGSMKMVAEGVYTTMAAKKLAEKLNVDVPIINEVFEILYLGKKPYDSVTSLMGRPLKSEKLEG</sequence>
<evidence type="ECO:0000256" key="13">
    <source>
        <dbReference type="HAMAP-Rule" id="MF_00394"/>
    </source>
</evidence>
<evidence type="ECO:0000256" key="4">
    <source>
        <dbReference type="ARBA" id="ARBA00023002"/>
    </source>
</evidence>
<name>D4H3C1_DENA2</name>
<dbReference type="InterPro" id="IPR008927">
    <property type="entry name" value="6-PGluconate_DH-like_C_sf"/>
</dbReference>
<dbReference type="UniPathway" id="UPA00940"/>
<comment type="catalytic activity">
    <reaction evidence="13">
        <text>sn-glycerol 3-phosphate + NAD(+) = dihydroxyacetone phosphate + NADH + H(+)</text>
        <dbReference type="Rhea" id="RHEA:11092"/>
        <dbReference type="ChEBI" id="CHEBI:15378"/>
        <dbReference type="ChEBI" id="CHEBI:57540"/>
        <dbReference type="ChEBI" id="CHEBI:57597"/>
        <dbReference type="ChEBI" id="CHEBI:57642"/>
        <dbReference type="ChEBI" id="CHEBI:57945"/>
        <dbReference type="EC" id="1.1.1.94"/>
    </reaction>
</comment>
<feature type="binding site" evidence="13">
    <location>
        <position position="13"/>
    </location>
    <ligand>
        <name>NADPH</name>
        <dbReference type="ChEBI" id="CHEBI:57783"/>
    </ligand>
</feature>
<dbReference type="Gene3D" id="3.40.50.720">
    <property type="entry name" value="NAD(P)-binding Rossmann-like Domain"/>
    <property type="match status" value="1"/>
</dbReference>
<dbReference type="FunFam" id="3.40.50.720:FF:000019">
    <property type="entry name" value="Glycerol-3-phosphate dehydrogenase [NAD(P)+]"/>
    <property type="match status" value="1"/>
</dbReference>
<accession>D4H3C1</accession>
<feature type="binding site" evidence="16">
    <location>
        <begin position="9"/>
        <end position="14"/>
    </location>
    <ligand>
        <name>NAD(+)</name>
        <dbReference type="ChEBI" id="CHEBI:57540"/>
    </ligand>
</feature>
<dbReference type="PANTHER" id="PTHR11728:SF1">
    <property type="entry name" value="GLYCEROL-3-PHOSPHATE DEHYDROGENASE [NAD(+)] 2, CHLOROPLASTIC"/>
    <property type="match status" value="1"/>
</dbReference>
<evidence type="ECO:0000256" key="10">
    <source>
        <dbReference type="ARBA" id="ARBA00066687"/>
    </source>
</evidence>
<dbReference type="GO" id="GO:0006650">
    <property type="term" value="P:glycerophospholipid metabolic process"/>
    <property type="evidence" value="ECO:0007669"/>
    <property type="project" value="UniProtKB-UniRule"/>
</dbReference>
<keyword evidence="4 13" id="KW-0560">Oxidoreductase</keyword>
<evidence type="ECO:0000256" key="6">
    <source>
        <dbReference type="ARBA" id="ARBA00023098"/>
    </source>
</evidence>
<feature type="binding site" evidence="13">
    <location>
        <position position="252"/>
    </location>
    <ligand>
        <name>sn-glycerol 3-phosphate</name>
        <dbReference type="ChEBI" id="CHEBI:57597"/>
    </ligand>
</feature>
<feature type="binding site" evidence="13">
    <location>
        <position position="133"/>
    </location>
    <ligand>
        <name>sn-glycerol 3-phosphate</name>
        <dbReference type="ChEBI" id="CHEBI:57597"/>
    </ligand>
</feature>
<feature type="binding site" evidence="13">
    <location>
        <position position="106"/>
    </location>
    <ligand>
        <name>sn-glycerol 3-phosphate</name>
        <dbReference type="ChEBI" id="CHEBI:57597"/>
    </ligand>
</feature>
<dbReference type="EC" id="1.1.1.94" evidence="10 13"/>
<feature type="binding site" evidence="16">
    <location>
        <position position="33"/>
    </location>
    <ligand>
        <name>NAD(+)</name>
        <dbReference type="ChEBI" id="CHEBI:57540"/>
    </ligand>
</feature>
<keyword evidence="7 13" id="KW-0594">Phospholipid biosynthesis</keyword>
<comment type="pathway">
    <text evidence="13">Membrane lipid metabolism; glycerophospholipid metabolism.</text>
</comment>
<dbReference type="InterPro" id="IPR011128">
    <property type="entry name" value="G3P_DH_NAD-dep_N"/>
</dbReference>
<dbReference type="STRING" id="522772.Dacet_0406"/>
<dbReference type="HOGENOM" id="CLU_033449_0_2_0"/>
<feature type="binding site" evidence="16">
    <location>
        <position position="84"/>
    </location>
    <ligand>
        <name>NAD(+)</name>
        <dbReference type="ChEBI" id="CHEBI:57540"/>
    </ligand>
</feature>
<keyword evidence="6 13" id="KW-0443">Lipid metabolism</keyword>
<evidence type="ECO:0000256" key="15">
    <source>
        <dbReference type="PIRSR" id="PIRSR000114-2"/>
    </source>
</evidence>
<feature type="binding site" evidence="16">
    <location>
        <position position="137"/>
    </location>
    <ligand>
        <name>NAD(+)</name>
        <dbReference type="ChEBI" id="CHEBI:57540"/>
    </ligand>
</feature>
<dbReference type="PRINTS" id="PR00077">
    <property type="entry name" value="GPDHDRGNASE"/>
</dbReference>
<gene>
    <name evidence="13" type="primary">gpsA</name>
    <name evidence="20" type="ordered locus">Dacet_0406</name>
</gene>
<feature type="active site" description="Proton acceptor" evidence="13 14">
    <location>
        <position position="188"/>
    </location>
</feature>
<evidence type="ECO:0000256" key="11">
    <source>
        <dbReference type="ARBA" id="ARBA00069372"/>
    </source>
</evidence>
<keyword evidence="21" id="KW-1185">Reference proteome</keyword>
<dbReference type="GO" id="GO:0141152">
    <property type="term" value="F:glycerol-3-phosphate dehydrogenase (NAD+) activity"/>
    <property type="evidence" value="ECO:0007669"/>
    <property type="project" value="RHEA"/>
</dbReference>
<keyword evidence="13" id="KW-0547">Nucleotide-binding</keyword>
<evidence type="ECO:0000256" key="17">
    <source>
        <dbReference type="RuleBase" id="RU000437"/>
    </source>
</evidence>
<dbReference type="GO" id="GO:0005829">
    <property type="term" value="C:cytosol"/>
    <property type="evidence" value="ECO:0007669"/>
    <property type="project" value="TreeGrafter"/>
</dbReference>
<comment type="catalytic activity">
    <reaction evidence="9">
        <text>sn-glycerol 3-phosphate + NADP(+) = dihydroxyacetone phosphate + NADPH + H(+)</text>
        <dbReference type="Rhea" id="RHEA:11096"/>
        <dbReference type="ChEBI" id="CHEBI:15378"/>
        <dbReference type="ChEBI" id="CHEBI:57597"/>
        <dbReference type="ChEBI" id="CHEBI:57642"/>
        <dbReference type="ChEBI" id="CHEBI:57783"/>
        <dbReference type="ChEBI" id="CHEBI:58349"/>
        <dbReference type="EC" id="1.1.1.94"/>
    </reaction>
    <physiologicalReaction direction="right-to-left" evidence="9">
        <dbReference type="Rhea" id="RHEA:11098"/>
    </physiologicalReaction>
</comment>
<dbReference type="EMBL" id="CP001968">
    <property type="protein sequence ID" value="ADD67205.1"/>
    <property type="molecule type" value="Genomic_DNA"/>
</dbReference>
<keyword evidence="3 13" id="KW-0521">NADP</keyword>
<dbReference type="PIRSF" id="PIRSF000114">
    <property type="entry name" value="Glycerol-3-P_dh"/>
    <property type="match status" value="1"/>
</dbReference>
<evidence type="ECO:0000259" key="18">
    <source>
        <dbReference type="Pfam" id="PF01210"/>
    </source>
</evidence>
<feature type="binding site" evidence="13">
    <location>
        <position position="252"/>
    </location>
    <ligand>
        <name>NADPH</name>
        <dbReference type="ChEBI" id="CHEBI:57783"/>
    </ligand>
</feature>
<feature type="domain" description="Glycerol-3-phosphate dehydrogenase NAD-dependent N-terminal" evidence="18">
    <location>
        <begin position="4"/>
        <end position="157"/>
    </location>
</feature>
<feature type="binding site" evidence="13">
    <location>
        <position position="188"/>
    </location>
    <ligand>
        <name>sn-glycerol 3-phosphate</name>
        <dbReference type="ChEBI" id="CHEBI:57597"/>
    </ligand>
</feature>
<dbReference type="NCBIfam" id="NF000942">
    <property type="entry name" value="PRK00094.1-4"/>
    <property type="match status" value="1"/>
</dbReference>
<feature type="domain" description="Glycerol-3-phosphate dehydrogenase NAD-dependent C-terminal" evidence="19">
    <location>
        <begin position="177"/>
        <end position="316"/>
    </location>
</feature>
<comment type="subcellular location">
    <subcellularLocation>
        <location evidence="13">Cytoplasm</location>
    </subcellularLocation>
</comment>
<feature type="binding site" evidence="13">
    <location>
        <position position="251"/>
    </location>
    <ligand>
        <name>sn-glycerol 3-phosphate</name>
        <dbReference type="ChEBI" id="CHEBI:57597"/>
    </ligand>
</feature>
<dbReference type="eggNOG" id="COG0240">
    <property type="taxonomic scope" value="Bacteria"/>
</dbReference>
<feature type="binding site" evidence="15">
    <location>
        <begin position="252"/>
        <end position="253"/>
    </location>
    <ligand>
        <name>substrate</name>
    </ligand>
</feature>
<evidence type="ECO:0000313" key="21">
    <source>
        <dbReference type="Proteomes" id="UP000002012"/>
    </source>
</evidence>
<dbReference type="Gene3D" id="1.10.1040.10">
    <property type="entry name" value="N-(1-d-carboxylethyl)-l-norvaline Dehydrogenase, domain 2"/>
    <property type="match status" value="1"/>
</dbReference>
<dbReference type="AlphaFoldDB" id="D4H3C1"/>
<feature type="binding site" evidence="13">
    <location>
        <position position="278"/>
    </location>
    <ligand>
        <name>NADPH</name>
        <dbReference type="ChEBI" id="CHEBI:57783"/>
    </ligand>
</feature>
<dbReference type="FunFam" id="1.10.1040.10:FF:000001">
    <property type="entry name" value="Glycerol-3-phosphate dehydrogenase [NAD(P)+]"/>
    <property type="match status" value="1"/>
</dbReference>
<protein>
    <recommendedName>
        <fullName evidence="11 13">Glycerol-3-phosphate dehydrogenase [NAD(P)+]</fullName>
        <ecNumber evidence="10 13">1.1.1.94</ecNumber>
    </recommendedName>
    <alternativeName>
        <fullName evidence="13">NAD(P)(+)-dependent glycerol-3-phosphate dehydrogenase</fullName>
    </alternativeName>
    <alternativeName>
        <fullName evidence="12 13">NAD(P)H-dependent dihydroxyacetone-phosphate reductase</fullName>
    </alternativeName>
</protein>
<dbReference type="FunCoup" id="D4H3C1">
    <property type="interactions" value="427"/>
</dbReference>
<evidence type="ECO:0000256" key="5">
    <source>
        <dbReference type="ARBA" id="ARBA00023027"/>
    </source>
</evidence>
<feature type="binding site" evidence="13">
    <location>
        <position position="241"/>
    </location>
    <ligand>
        <name>sn-glycerol 3-phosphate</name>
        <dbReference type="ChEBI" id="CHEBI:57597"/>
    </ligand>
</feature>
<dbReference type="NCBIfam" id="NF000940">
    <property type="entry name" value="PRK00094.1-2"/>
    <property type="match status" value="1"/>
</dbReference>
<evidence type="ECO:0000256" key="1">
    <source>
        <dbReference type="ARBA" id="ARBA00011009"/>
    </source>
</evidence>
<dbReference type="InterPro" id="IPR006109">
    <property type="entry name" value="G3P_DH_NAD-dep_C"/>
</dbReference>
<dbReference type="PaxDb" id="522772-Dacet_0406"/>
<dbReference type="InterPro" id="IPR036291">
    <property type="entry name" value="NAD(P)-bd_dom_sf"/>
</dbReference>
<dbReference type="Pfam" id="PF07479">
    <property type="entry name" value="NAD_Gly3P_dh_C"/>
    <property type="match status" value="1"/>
</dbReference>
<feature type="binding site" evidence="13">
    <location>
        <position position="135"/>
    </location>
    <ligand>
        <name>sn-glycerol 3-phosphate</name>
        <dbReference type="ChEBI" id="CHEBI:57597"/>
    </ligand>
</feature>
<evidence type="ECO:0000256" key="8">
    <source>
        <dbReference type="ARBA" id="ARBA00023264"/>
    </source>
</evidence>
<comment type="function">
    <text evidence="13">Catalyzes the reduction of the glycolytic intermediate dihydroxyacetone phosphate (DHAP) to sn-glycerol 3-phosphate (G3P), the key precursor for phospholipid synthesis.</text>
</comment>
<dbReference type="InterPro" id="IPR006168">
    <property type="entry name" value="G3P_DH_NAD-dep"/>
</dbReference>
<dbReference type="HAMAP" id="MF_00394">
    <property type="entry name" value="NAD_Glyc3P_dehydrog"/>
    <property type="match status" value="1"/>
</dbReference>
<keyword evidence="5 13" id="KW-0520">NAD</keyword>
<organism evidence="20 21">
    <name type="scientific">Denitrovibrio acetiphilus (strain DSM 12809 / NBRC 114555 / N2460)</name>
    <dbReference type="NCBI Taxonomy" id="522772"/>
    <lineage>
        <taxon>Bacteria</taxon>
        <taxon>Pseudomonadati</taxon>
        <taxon>Deferribacterota</taxon>
        <taxon>Deferribacteres</taxon>
        <taxon>Deferribacterales</taxon>
        <taxon>Geovibrionaceae</taxon>
        <taxon>Denitrovibrio</taxon>
    </lineage>
</organism>
<dbReference type="InParanoid" id="D4H3C1"/>
<dbReference type="OrthoDB" id="9812273at2"/>
<proteinExistence type="inferred from homology"/>
<evidence type="ECO:0000256" key="2">
    <source>
        <dbReference type="ARBA" id="ARBA00022516"/>
    </source>
</evidence>
<dbReference type="RefSeq" id="WP_013009749.1">
    <property type="nucleotide sequence ID" value="NC_013943.1"/>
</dbReference>
<evidence type="ECO:0000256" key="14">
    <source>
        <dbReference type="PIRSR" id="PIRSR000114-1"/>
    </source>
</evidence>
<keyword evidence="2 13" id="KW-0444">Lipid biosynthesis</keyword>
<comment type="caution">
    <text evidence="13">Lacks conserved residue(s) required for the propagation of feature annotation.</text>
</comment>
<dbReference type="InterPro" id="IPR013328">
    <property type="entry name" value="6PGD_dom2"/>
</dbReference>